<dbReference type="OrthoDB" id="10324231at2759"/>
<dbReference type="Proteomes" id="UP001148786">
    <property type="component" value="Unassembled WGS sequence"/>
</dbReference>
<reference evidence="1" key="1">
    <citation type="submission" date="2022-07" db="EMBL/GenBank/DDBJ databases">
        <title>Genome Sequence of Agrocybe chaxingu.</title>
        <authorList>
            <person name="Buettner E."/>
        </authorList>
    </citation>
    <scope>NUCLEOTIDE SEQUENCE</scope>
    <source>
        <strain evidence="1">MP-N11</strain>
    </source>
</reference>
<evidence type="ECO:0000313" key="1">
    <source>
        <dbReference type="EMBL" id="KAJ3492400.1"/>
    </source>
</evidence>
<comment type="caution">
    <text evidence="1">The sequence shown here is derived from an EMBL/GenBank/DDBJ whole genome shotgun (WGS) entry which is preliminary data.</text>
</comment>
<protein>
    <submittedName>
        <fullName evidence="1">Uncharacterized protein</fullName>
    </submittedName>
</protein>
<accession>A0A9W8JPK7</accession>
<dbReference type="EMBL" id="JANKHO010002467">
    <property type="protein sequence ID" value="KAJ3492400.1"/>
    <property type="molecule type" value="Genomic_DNA"/>
</dbReference>
<keyword evidence="2" id="KW-1185">Reference proteome</keyword>
<name>A0A9W8JPK7_9AGAR</name>
<organism evidence="1 2">
    <name type="scientific">Agrocybe chaxingu</name>
    <dbReference type="NCBI Taxonomy" id="84603"/>
    <lineage>
        <taxon>Eukaryota</taxon>
        <taxon>Fungi</taxon>
        <taxon>Dikarya</taxon>
        <taxon>Basidiomycota</taxon>
        <taxon>Agaricomycotina</taxon>
        <taxon>Agaricomycetes</taxon>
        <taxon>Agaricomycetidae</taxon>
        <taxon>Agaricales</taxon>
        <taxon>Agaricineae</taxon>
        <taxon>Strophariaceae</taxon>
        <taxon>Agrocybe</taxon>
    </lineage>
</organism>
<gene>
    <name evidence="1" type="ORF">NLJ89_g11252</name>
</gene>
<dbReference type="AlphaFoldDB" id="A0A9W8JPK7"/>
<sequence length="319" mass="35990">MMSRQTRSCRPPARAQSLVLSTFLWQSAIVPVSEDLTASFSTGNVMHGFACRLKAFEEALFVQNAHEVKDIQKLLDYRPLYDQYQSAAVSRLVDQLHVIDSTRKPSAAVTDKFFAFVVACRWLDRLVFNEGNTLRAYKEAPREPFERPVEKYKWDRISNWPKILTDFRNGFERFAKVAASSSVSSKHDVHTDKIDVRQGPVKQLEGLAQLGSAKGVTKALHNIALAALHLGSMNQEPVFITGEWSENLPDLPSDLAGLLDFWLSEHPFSANDAAYLRDLLQNENASHLRLPFQVVMGSTTHLVARDLFWKRHTSPLVPG</sequence>
<proteinExistence type="predicted"/>
<evidence type="ECO:0000313" key="2">
    <source>
        <dbReference type="Proteomes" id="UP001148786"/>
    </source>
</evidence>